<evidence type="ECO:0000313" key="3">
    <source>
        <dbReference type="EMBL" id="NME57332.1"/>
    </source>
</evidence>
<dbReference type="CDD" id="cd00586">
    <property type="entry name" value="4HBT"/>
    <property type="match status" value="1"/>
</dbReference>
<proteinExistence type="inferred from homology"/>
<evidence type="ECO:0000313" key="13">
    <source>
        <dbReference type="EMBL" id="RHF78115.1"/>
    </source>
</evidence>
<dbReference type="Proteomes" id="UP000285666">
    <property type="component" value="Unassembled WGS sequence"/>
</dbReference>
<evidence type="ECO:0000313" key="19">
    <source>
        <dbReference type="Proteomes" id="UP000261324"/>
    </source>
</evidence>
<evidence type="ECO:0000313" key="16">
    <source>
        <dbReference type="Proteomes" id="UP000260841"/>
    </source>
</evidence>
<evidence type="ECO:0000313" key="14">
    <source>
        <dbReference type="EMBL" id="VUW95670.1"/>
    </source>
</evidence>
<dbReference type="Pfam" id="PF13279">
    <property type="entry name" value="4HBT_2"/>
    <property type="match status" value="1"/>
</dbReference>
<name>A0A3E4PM86_9FIRM</name>
<evidence type="ECO:0000313" key="26">
    <source>
        <dbReference type="Proteomes" id="UP000580130"/>
    </source>
</evidence>
<dbReference type="Proteomes" id="UP000261208">
    <property type="component" value="Unassembled WGS sequence"/>
</dbReference>
<dbReference type="EMBL" id="QSRA01000016">
    <property type="protein sequence ID" value="RGK81018.1"/>
    <property type="molecule type" value="Genomic_DNA"/>
</dbReference>
<organism evidence="6 19">
    <name type="scientific">Dorea formicigenerans</name>
    <dbReference type="NCBI Taxonomy" id="39486"/>
    <lineage>
        <taxon>Bacteria</taxon>
        <taxon>Bacillati</taxon>
        <taxon>Bacillota</taxon>
        <taxon>Clostridia</taxon>
        <taxon>Lachnospirales</taxon>
        <taxon>Lachnospiraceae</taxon>
        <taxon>Dorea</taxon>
    </lineage>
</organism>
<comment type="similarity">
    <text evidence="1">Belongs to the 4-hydroxybenzoyl-CoA thioesterase family.</text>
</comment>
<dbReference type="EMBL" id="QSVB01000012">
    <property type="protein sequence ID" value="RGN89804.1"/>
    <property type="molecule type" value="Genomic_DNA"/>
</dbReference>
<evidence type="ECO:0000313" key="5">
    <source>
        <dbReference type="EMBL" id="RGK50712.1"/>
    </source>
</evidence>
<evidence type="ECO:0000313" key="7">
    <source>
        <dbReference type="EMBL" id="RGN89804.1"/>
    </source>
</evidence>
<keyword evidence="2" id="KW-0378">Hydrolase</keyword>
<dbReference type="Proteomes" id="UP000285642">
    <property type="component" value="Unassembled WGS sequence"/>
</dbReference>
<dbReference type="EMBL" id="JABAFX010000016">
    <property type="protein sequence ID" value="NME57332.1"/>
    <property type="molecule type" value="Genomic_DNA"/>
</dbReference>
<dbReference type="EMBL" id="QSQQ01000001">
    <property type="protein sequence ID" value="RGK50712.1"/>
    <property type="molecule type" value="Genomic_DNA"/>
</dbReference>
<reference evidence="15 16" key="1">
    <citation type="submission" date="2018-08" db="EMBL/GenBank/DDBJ databases">
        <title>A genome reference for cultivated species of the human gut microbiota.</title>
        <authorList>
            <person name="Zou Y."/>
            <person name="Xue W."/>
            <person name="Luo G."/>
        </authorList>
    </citation>
    <scope>NUCLEOTIDE SEQUENCE [LARGE SCALE GENOMIC DNA]</scope>
    <source>
        <strain evidence="10 20">AF19-4AC</strain>
        <strain evidence="9 21">AF25-11</strain>
        <strain evidence="13 24">AM23-7AC</strain>
        <strain evidence="12 22">AM37-5</strain>
        <strain evidence="11 23">AM42-8</strain>
        <strain evidence="8 17">OM02-12</strain>
        <strain evidence="7 16">OM03-2</strain>
        <strain evidence="6 19">TF09-3</strain>
        <strain evidence="5 18">TF11-11</strain>
        <strain evidence="4 15">TM09-19AC</strain>
    </source>
</reference>
<dbReference type="Proteomes" id="UP000261055">
    <property type="component" value="Unassembled WGS sequence"/>
</dbReference>
<dbReference type="SUPFAM" id="SSF54637">
    <property type="entry name" value="Thioesterase/thiol ester dehydrase-isomerase"/>
    <property type="match status" value="1"/>
</dbReference>
<dbReference type="Proteomes" id="UP000261324">
    <property type="component" value="Unassembled WGS sequence"/>
</dbReference>
<dbReference type="Proteomes" id="UP000284742">
    <property type="component" value="Unassembled WGS sequence"/>
</dbReference>
<reference evidence="3 26" key="3">
    <citation type="submission" date="2020-04" db="EMBL/GenBank/DDBJ databases">
        <authorList>
            <person name="Hitch T.C.A."/>
            <person name="Wylensek D."/>
            <person name="Clavel T."/>
        </authorList>
    </citation>
    <scope>NUCLEOTIDE SEQUENCE [LARGE SCALE GENOMIC DNA]</scope>
    <source>
        <strain evidence="3 26">BSM-383-APC-5F</strain>
    </source>
</reference>
<evidence type="ECO:0000313" key="24">
    <source>
        <dbReference type="Proteomes" id="UP000285666"/>
    </source>
</evidence>
<evidence type="ECO:0000313" key="10">
    <source>
        <dbReference type="EMBL" id="RGT08031.1"/>
    </source>
</evidence>
<evidence type="ECO:0000313" key="9">
    <source>
        <dbReference type="EMBL" id="RGR60996.1"/>
    </source>
</evidence>
<dbReference type="RefSeq" id="WP_005333087.1">
    <property type="nucleotide sequence ID" value="NZ_AP031430.1"/>
</dbReference>
<evidence type="ECO:0000313" key="23">
    <source>
        <dbReference type="Proteomes" id="UP000285642"/>
    </source>
</evidence>
<dbReference type="AlphaFoldDB" id="A0A3E4PM86"/>
<dbReference type="GeneID" id="92864141"/>
<accession>A0A3E4PM86</accession>
<dbReference type="Proteomes" id="UP000580130">
    <property type="component" value="Unassembled WGS sequence"/>
</dbReference>
<dbReference type="Proteomes" id="UP000358366">
    <property type="component" value="Unassembled WGS sequence"/>
</dbReference>
<dbReference type="Proteomes" id="UP000260841">
    <property type="component" value="Unassembled WGS sequence"/>
</dbReference>
<dbReference type="Proteomes" id="UP000283652">
    <property type="component" value="Unassembled WGS sequence"/>
</dbReference>
<dbReference type="EMBL" id="QRUK01000002">
    <property type="protein sequence ID" value="RGR60996.1"/>
    <property type="molecule type" value="Genomic_DNA"/>
</dbReference>
<keyword evidence="17" id="KW-1185">Reference proteome</keyword>
<gene>
    <name evidence="14" type="ORF">DFSSTS7063_00506</name>
    <name evidence="13" type="ORF">DW658_09645</name>
    <name evidence="12" type="ORF">DW860_02405</name>
    <name evidence="11" type="ORF">DW924_08850</name>
    <name evidence="10" type="ORF">DWX53_10720</name>
    <name evidence="9" type="ORF">DWY33_01225</name>
    <name evidence="8" type="ORF">DXB12_05840</name>
    <name evidence="7" type="ORF">DXB36_10995</name>
    <name evidence="6" type="ORF">DXC93_11505</name>
    <name evidence="5" type="ORF">DXD10_00960</name>
    <name evidence="4" type="ORF">DXD84_13480</name>
    <name evidence="3" type="ORF">HF855_07825</name>
</gene>
<dbReference type="PANTHER" id="PTHR31793:SF27">
    <property type="entry name" value="NOVEL THIOESTERASE SUPERFAMILY DOMAIN AND SAPOSIN A-TYPE DOMAIN CONTAINING PROTEIN (0610012H03RIK)"/>
    <property type="match status" value="1"/>
</dbReference>
<dbReference type="EMBL" id="QSFS01000008">
    <property type="protein sequence ID" value="RHA69953.1"/>
    <property type="molecule type" value="Genomic_DNA"/>
</dbReference>
<evidence type="ECO:0000256" key="1">
    <source>
        <dbReference type="ARBA" id="ARBA00005953"/>
    </source>
</evidence>
<evidence type="ECO:0000313" key="20">
    <source>
        <dbReference type="Proteomes" id="UP000283630"/>
    </source>
</evidence>
<dbReference type="InterPro" id="IPR029069">
    <property type="entry name" value="HotDog_dom_sf"/>
</dbReference>
<evidence type="ECO:0000313" key="25">
    <source>
        <dbReference type="Proteomes" id="UP000358366"/>
    </source>
</evidence>
<dbReference type="EMBL" id="QSOI01000024">
    <property type="protein sequence ID" value="RGI81203.1"/>
    <property type="molecule type" value="Genomic_DNA"/>
</dbReference>
<evidence type="ECO:0000313" key="21">
    <source>
        <dbReference type="Proteomes" id="UP000283652"/>
    </source>
</evidence>
<sequence length="159" mass="18531">MSEQTKTWNKYIHKVQNYETDQMGIVHHSNYIRWFEEARCDLLDYMGVGFADLEKQGIISPILSVEADYLRMVYYGDTVSIDAYIKEYNGIKLTVGYEVKDDRTGMVHCRGTSKHCFIDKTGRPLVLRKSFPELNEAFEAGVKIHKENKKALIKKREDK</sequence>
<dbReference type="Proteomes" id="UP000260664">
    <property type="component" value="Unassembled WGS sequence"/>
</dbReference>
<protein>
    <submittedName>
        <fullName evidence="6 14">Acyl-CoA thioesterase</fullName>
    </submittedName>
</protein>
<evidence type="ECO:0000256" key="2">
    <source>
        <dbReference type="ARBA" id="ARBA00022801"/>
    </source>
</evidence>
<dbReference type="Proteomes" id="UP000283630">
    <property type="component" value="Unassembled WGS sequence"/>
</dbReference>
<evidence type="ECO:0000313" key="22">
    <source>
        <dbReference type="Proteomes" id="UP000284742"/>
    </source>
</evidence>
<dbReference type="PANTHER" id="PTHR31793">
    <property type="entry name" value="4-HYDROXYBENZOYL-COA THIOESTERASE FAMILY MEMBER"/>
    <property type="match status" value="1"/>
</dbReference>
<dbReference type="EMBL" id="QRWH01000010">
    <property type="protein sequence ID" value="RGT08031.1"/>
    <property type="molecule type" value="Genomic_DNA"/>
</dbReference>
<evidence type="ECO:0000313" key="15">
    <source>
        <dbReference type="Proteomes" id="UP000260664"/>
    </source>
</evidence>
<evidence type="ECO:0000313" key="12">
    <source>
        <dbReference type="EMBL" id="RHC10910.1"/>
    </source>
</evidence>
<evidence type="ECO:0000313" key="11">
    <source>
        <dbReference type="EMBL" id="RHA69953.1"/>
    </source>
</evidence>
<evidence type="ECO:0000313" key="4">
    <source>
        <dbReference type="EMBL" id="RGI81203.1"/>
    </source>
</evidence>
<dbReference type="InterPro" id="IPR050563">
    <property type="entry name" value="4-hydroxybenzoyl-CoA_TE"/>
</dbReference>
<evidence type="ECO:0000313" key="6">
    <source>
        <dbReference type="EMBL" id="RGK81018.1"/>
    </source>
</evidence>
<dbReference type="EMBL" id="QSHK01000001">
    <property type="protein sequence ID" value="RHC10910.1"/>
    <property type="molecule type" value="Genomic_DNA"/>
</dbReference>
<evidence type="ECO:0000313" key="18">
    <source>
        <dbReference type="Proteomes" id="UP000261208"/>
    </source>
</evidence>
<reference evidence="14 25" key="2">
    <citation type="submission" date="2019-07" db="EMBL/GenBank/DDBJ databases">
        <authorList>
            <person name="Hibberd C M."/>
            <person name="Gehrig L. J."/>
            <person name="Chang H.-W."/>
            <person name="Venkatesh S."/>
        </authorList>
    </citation>
    <scope>NUCLEOTIDE SEQUENCE [LARGE SCALE GENOMIC DNA]</scope>
    <source>
        <strain evidence="14">Dorea_formicigenerans_SSTS_Bg7063</strain>
    </source>
</reference>
<dbReference type="Gene3D" id="3.10.129.10">
    <property type="entry name" value="Hotdog Thioesterase"/>
    <property type="match status" value="1"/>
</dbReference>
<dbReference type="EMBL" id="QRHN01000012">
    <property type="protein sequence ID" value="RHF78115.1"/>
    <property type="molecule type" value="Genomic_DNA"/>
</dbReference>
<dbReference type="EMBL" id="QSVQ01000005">
    <property type="protein sequence ID" value="RGO52109.1"/>
    <property type="molecule type" value="Genomic_DNA"/>
</dbReference>
<evidence type="ECO:0000313" key="17">
    <source>
        <dbReference type="Proteomes" id="UP000261055"/>
    </source>
</evidence>
<dbReference type="EMBL" id="CABHNI010000013">
    <property type="protein sequence ID" value="VUW95670.1"/>
    <property type="molecule type" value="Genomic_DNA"/>
</dbReference>
<evidence type="ECO:0000313" key="8">
    <source>
        <dbReference type="EMBL" id="RGO52109.1"/>
    </source>
</evidence>
<dbReference type="GO" id="GO:0047617">
    <property type="term" value="F:fatty acyl-CoA hydrolase activity"/>
    <property type="evidence" value="ECO:0007669"/>
    <property type="project" value="TreeGrafter"/>
</dbReference>